<sequence length="287" mass="32277">MTTQNDTNRQGAERDLTIHQRNLVDTCFEENQYEAAISVLDEMRSSKYKPFPPHIRQLIYIALYPPATEEELDEEAMKLEPGSPSKLLSRRQKTSLAPSPKAISAATDLLMKFARTNAPGSLARAIPSYPEDPNIPTEIGAEHADSHIAIEALRIGRARCCWEIIKEGFIRRDGGKTASSPRKPRTRKTTRQTSDDDEDEGDEMPAPVSEHAWGVLGWLLTVFERDEAEVEQSGRIRYSPLLLSQLPPSRPASSPRWDVKLPVDVVFYALEQESESRRSLGVRLLTL</sequence>
<accession>A0AAD7TE01</accession>
<reference evidence="2" key="1">
    <citation type="submission" date="2022-11" db="EMBL/GenBank/DDBJ databases">
        <title>Genome Sequence of Cubamyces cubensis.</title>
        <authorList>
            <person name="Buettner E."/>
        </authorList>
    </citation>
    <scope>NUCLEOTIDE SEQUENCE</scope>
    <source>
        <strain evidence="2">MPL-01</strain>
    </source>
</reference>
<comment type="caution">
    <text evidence="2">The sequence shown here is derived from an EMBL/GenBank/DDBJ whole genome shotgun (WGS) entry which is preliminary data.</text>
</comment>
<dbReference type="EMBL" id="JAPEVG010001284">
    <property type="protein sequence ID" value="KAJ8453515.1"/>
    <property type="molecule type" value="Genomic_DNA"/>
</dbReference>
<organism evidence="2 3">
    <name type="scientific">Trametes cubensis</name>
    <dbReference type="NCBI Taxonomy" id="1111947"/>
    <lineage>
        <taxon>Eukaryota</taxon>
        <taxon>Fungi</taxon>
        <taxon>Dikarya</taxon>
        <taxon>Basidiomycota</taxon>
        <taxon>Agaricomycotina</taxon>
        <taxon>Agaricomycetes</taxon>
        <taxon>Polyporales</taxon>
        <taxon>Polyporaceae</taxon>
        <taxon>Trametes</taxon>
    </lineage>
</organism>
<evidence type="ECO:0000313" key="3">
    <source>
        <dbReference type="Proteomes" id="UP001215151"/>
    </source>
</evidence>
<evidence type="ECO:0000313" key="2">
    <source>
        <dbReference type="EMBL" id="KAJ8453515.1"/>
    </source>
</evidence>
<protein>
    <submittedName>
        <fullName evidence="2">Uncharacterized protein</fullName>
    </submittedName>
</protein>
<evidence type="ECO:0000256" key="1">
    <source>
        <dbReference type="SAM" id="MobiDB-lite"/>
    </source>
</evidence>
<proteinExistence type="predicted"/>
<dbReference type="Proteomes" id="UP001215151">
    <property type="component" value="Unassembled WGS sequence"/>
</dbReference>
<keyword evidence="3" id="KW-1185">Reference proteome</keyword>
<feature type="region of interest" description="Disordered" evidence="1">
    <location>
        <begin position="74"/>
        <end position="100"/>
    </location>
</feature>
<dbReference type="AlphaFoldDB" id="A0AAD7TE01"/>
<gene>
    <name evidence="2" type="ORF">ONZ51_g13551</name>
</gene>
<feature type="region of interest" description="Disordered" evidence="1">
    <location>
        <begin position="173"/>
        <end position="207"/>
    </location>
</feature>
<name>A0AAD7TE01_9APHY</name>